<evidence type="ECO:0000313" key="1">
    <source>
        <dbReference type="EMBL" id="SOY74737.1"/>
    </source>
</evidence>
<organism evidence="1 2">
    <name type="scientific">Cupriavidus taiwanensis</name>
    <dbReference type="NCBI Taxonomy" id="164546"/>
    <lineage>
        <taxon>Bacteria</taxon>
        <taxon>Pseudomonadati</taxon>
        <taxon>Pseudomonadota</taxon>
        <taxon>Betaproteobacteria</taxon>
        <taxon>Burkholderiales</taxon>
        <taxon>Burkholderiaceae</taxon>
        <taxon>Cupriavidus</taxon>
    </lineage>
</organism>
<reference evidence="1 2" key="1">
    <citation type="submission" date="2018-01" db="EMBL/GenBank/DDBJ databases">
        <authorList>
            <person name="Clerissi C."/>
        </authorList>
    </citation>
    <scope>NUCLEOTIDE SEQUENCE [LARGE SCALE GENOMIC DNA]</scope>
    <source>
        <strain evidence="1">Cupriavidus taiwanensis LMG 19430</strain>
    </source>
</reference>
<dbReference type="EMBL" id="OFSN01000021">
    <property type="protein sequence ID" value="SOY74737.1"/>
    <property type="molecule type" value="Genomic_DNA"/>
</dbReference>
<dbReference type="SUPFAM" id="SSF52540">
    <property type="entry name" value="P-loop containing nucleoside triphosphate hydrolases"/>
    <property type="match status" value="1"/>
</dbReference>
<proteinExistence type="predicted"/>
<gene>
    <name evidence="1" type="ORF">CBM2586_B30102</name>
</gene>
<name>A0A976AB91_9BURK</name>
<dbReference type="InterPro" id="IPR027417">
    <property type="entry name" value="P-loop_NTPase"/>
</dbReference>
<protein>
    <submittedName>
        <fullName evidence="1">Uncharacterized protein</fullName>
    </submittedName>
</protein>
<evidence type="ECO:0000313" key="2">
    <source>
        <dbReference type="Proteomes" id="UP000257016"/>
    </source>
</evidence>
<comment type="caution">
    <text evidence="1">The sequence shown here is derived from an EMBL/GenBank/DDBJ whole genome shotgun (WGS) entry which is preliminary data.</text>
</comment>
<dbReference type="Gene3D" id="3.40.50.300">
    <property type="entry name" value="P-loop containing nucleotide triphosphate hydrolases"/>
    <property type="match status" value="1"/>
</dbReference>
<dbReference type="Proteomes" id="UP000257016">
    <property type="component" value="Unassembled WGS sequence"/>
</dbReference>
<accession>A0A976AB91</accession>
<sequence length="1295" mass="146241">MPSDPPSLSAVLVNLCRDQIRQAGQRYTPGIDPSAPNLRIAALSTAIDNVACGDAAQTRFRSVLDEFAEAWKRAKHHSQRPAEIEHLVDAAGASLPAMMDRLRSRDATAGYEWADQLSEIDARLMQDIAHWRAEEAKLAPDDGSYSSAHNSVRANLDAIGRCLRVVRDEAEYAGSPSFKLLSDPLLLIGGEWGTGKTHLLCDVTSERLAREAPTVLVLAKNFEGDVLADICARLGEATSVEDKFAELSGAGQGARGRTVFVVDGVNEGRRREWRQAISTLTSLVADHPNIGVVVTCRTPFEAIAIEKSDLEKFHRLQHYGFDDQEFDAQAAFFQYYQLPLPEVPLLDREFSRPLTLKLICQSLQSLSGKKLAKGFAGIASGQRGMTFVLESFVNRVGQHIEHEFGLQDKGCWILLKGDDKFVDKRIAGFAPCMAAKLRGYVLPSEADRIVAASRPSLRPAQRRQLLEAMRTNGLIEEDAIWYSTRDGQHKSRVVYRLPYQRFSDHLIARHLLKAYLDPSSPAAIKDSFAATSPLAKVFRLTDRNFGHYAEPGWAQALITEFPERVGSRLPTSQRELFFSLPREAQDLNAYFEPFVDGLFWRSPTAFTEGTQKVINQYLGASSHAWERVVDALAAVATKPSHPYHAKRLYKFLSRYPMADRDLCWSEYLRRRYASPTIHRLLTWAEKLDTVSMTRAVAAELVVLFSLVLPTVVRSDRDLATKALVLIGEQHPDLLFSHAVACLEFNDPYLPERVLAAAYGTALSLVDSKKAASFRPLLGDLAKKLYLQMFAPRARHATHHTLMRDYALGIIEVARRARCVKLPKTSGRYLSRPFPNTPSPFTSNGTPDDAVKDAIGHAIQMDFGNYTIGRLIPNRANYDYTKPDYVRVRSKIERRMFDLGYRDKRFEHVESEIGRNSWNARNEHKVDRYGKKYSWIAYFEMWGERDANRKLPDWRQGSRPSDCGVDPTFPKAPPDWTPPLPDLFGSPAATTEDWVAGGFTPNWHSLLVVPEINGHRGEWVLVEGFVQGADSSHDRELFAFLRGVFVAKKDVDTLRSRFLSIDYPGNQKIPEGADEHYLFAGEPSHRHNFARHLLKRNGLYRRQIAEAFDEYERDYSAGEKRSLTIKIASMSGTTTGDEEASVIEFDVPTTRHIPGVRLELPSIQFGWESYHSAQNTFSGFHIPAPSLIQRLGLSCSNREIDFFDASDHPATLYRQAGEGYFGDKHKLLYVRADLLRRYLKETRQVLVWCNWGERDWLKKMDGYDLLPNEGRQRVFQTHAHIHRTFSQWSAKDGVVL</sequence>